<evidence type="ECO:0000313" key="4">
    <source>
        <dbReference type="EMBL" id="SEP57214.1"/>
    </source>
</evidence>
<dbReference type="Proteomes" id="UP000198634">
    <property type="component" value="Unassembled WGS sequence"/>
</dbReference>
<dbReference type="GO" id="GO:0016747">
    <property type="term" value="F:acyltransferase activity, transferring groups other than amino-acyl groups"/>
    <property type="evidence" value="ECO:0007669"/>
    <property type="project" value="InterPro"/>
</dbReference>
<dbReference type="RefSeq" id="WP_090267069.1">
    <property type="nucleotide sequence ID" value="NZ_FOEP01000001.1"/>
</dbReference>
<dbReference type="OrthoDB" id="9805924at2"/>
<dbReference type="SUPFAM" id="SSF55729">
    <property type="entry name" value="Acyl-CoA N-acyltransferases (Nat)"/>
    <property type="match status" value="1"/>
</dbReference>
<evidence type="ECO:0000313" key="5">
    <source>
        <dbReference type="Proteomes" id="UP000198634"/>
    </source>
</evidence>
<dbReference type="Gene3D" id="3.40.630.30">
    <property type="match status" value="1"/>
</dbReference>
<dbReference type="EMBL" id="FOEP01000001">
    <property type="protein sequence ID" value="SEP57214.1"/>
    <property type="molecule type" value="Genomic_DNA"/>
</dbReference>
<evidence type="ECO:0000256" key="2">
    <source>
        <dbReference type="ARBA" id="ARBA00023315"/>
    </source>
</evidence>
<dbReference type="PROSITE" id="PS51186">
    <property type="entry name" value="GNAT"/>
    <property type="match status" value="1"/>
</dbReference>
<evidence type="ECO:0000256" key="1">
    <source>
        <dbReference type="ARBA" id="ARBA00022679"/>
    </source>
</evidence>
<name>A0A1H8YYF9_9RHOB</name>
<accession>A0A1H8YYF9</accession>
<dbReference type="STRING" id="657014.SAMN04488092_101209"/>
<dbReference type="InterPro" id="IPR000182">
    <property type="entry name" value="GNAT_dom"/>
</dbReference>
<gene>
    <name evidence="4" type="ORF">SAMN04488092_101209</name>
</gene>
<dbReference type="AlphaFoldDB" id="A0A1H8YYF9"/>
<keyword evidence="5" id="KW-1185">Reference proteome</keyword>
<reference evidence="4 5" key="1">
    <citation type="submission" date="2016-10" db="EMBL/GenBank/DDBJ databases">
        <authorList>
            <person name="de Groot N.N."/>
        </authorList>
    </citation>
    <scope>NUCLEOTIDE SEQUENCE [LARGE SCALE GENOMIC DNA]</scope>
    <source>
        <strain evidence="4 5">DSM 22007</strain>
    </source>
</reference>
<sequence length="148" mass="15749">MTALHLAGPEDAARLLPMIAAFHENAAPAQSPEALSAALAPLLEGSPHGVAYLIGPQRAPIGYILLSFGWSLSLGGLTGHVEEVFIRPGVRGRGIGTEVLNALPKALADAGLTALHLTTPHHDTALQRFFQRLHFDPQPDQILMTRKS</sequence>
<proteinExistence type="predicted"/>
<protein>
    <submittedName>
        <fullName evidence="4">Acetyltransferase (GNAT) family protein</fullName>
    </submittedName>
</protein>
<dbReference type="PANTHER" id="PTHR43877">
    <property type="entry name" value="AMINOALKYLPHOSPHONATE N-ACETYLTRANSFERASE-RELATED-RELATED"/>
    <property type="match status" value="1"/>
</dbReference>
<keyword evidence="2" id="KW-0012">Acyltransferase</keyword>
<dbReference type="CDD" id="cd04301">
    <property type="entry name" value="NAT_SF"/>
    <property type="match status" value="1"/>
</dbReference>
<evidence type="ECO:0000259" key="3">
    <source>
        <dbReference type="PROSITE" id="PS51186"/>
    </source>
</evidence>
<organism evidence="4 5">
    <name type="scientific">Thalassovita taeanensis</name>
    <dbReference type="NCBI Taxonomy" id="657014"/>
    <lineage>
        <taxon>Bacteria</taxon>
        <taxon>Pseudomonadati</taxon>
        <taxon>Pseudomonadota</taxon>
        <taxon>Alphaproteobacteria</taxon>
        <taxon>Rhodobacterales</taxon>
        <taxon>Roseobacteraceae</taxon>
        <taxon>Thalassovita</taxon>
    </lineage>
</organism>
<dbReference type="Pfam" id="PF00583">
    <property type="entry name" value="Acetyltransf_1"/>
    <property type="match status" value="1"/>
</dbReference>
<dbReference type="InterPro" id="IPR050832">
    <property type="entry name" value="Bact_Acetyltransf"/>
</dbReference>
<feature type="domain" description="N-acetyltransferase" evidence="3">
    <location>
        <begin position="2"/>
        <end position="148"/>
    </location>
</feature>
<keyword evidence="1 4" id="KW-0808">Transferase</keyword>
<dbReference type="InterPro" id="IPR016181">
    <property type="entry name" value="Acyl_CoA_acyltransferase"/>
</dbReference>